<keyword evidence="3" id="KW-0963">Cytoplasm</keyword>
<evidence type="ECO:0000256" key="3">
    <source>
        <dbReference type="ARBA" id="ARBA00022490"/>
    </source>
</evidence>
<reference evidence="8" key="1">
    <citation type="submission" date="2021-05" db="EMBL/GenBank/DDBJ databases">
        <authorList>
            <person name="Tigano A."/>
        </authorList>
    </citation>
    <scope>NUCLEOTIDE SEQUENCE</scope>
</reference>
<dbReference type="GO" id="GO:0018025">
    <property type="term" value="F:calmodulin-lysine N-methyltransferase activity"/>
    <property type="evidence" value="ECO:0007669"/>
    <property type="project" value="InterPro"/>
</dbReference>
<evidence type="ECO:0000256" key="7">
    <source>
        <dbReference type="SAM" id="MobiDB-lite"/>
    </source>
</evidence>
<protein>
    <submittedName>
        <fullName evidence="8">(Atlantic silverside) hypothetical protein</fullName>
    </submittedName>
</protein>
<dbReference type="InterPro" id="IPR029063">
    <property type="entry name" value="SAM-dependent_MTases_sf"/>
</dbReference>
<evidence type="ECO:0000256" key="5">
    <source>
        <dbReference type="ARBA" id="ARBA00022679"/>
    </source>
</evidence>
<accession>A0A8S4BXE8</accession>
<gene>
    <name evidence="8" type="ORF">MMEN_LOCUS20421</name>
</gene>
<evidence type="ECO:0000256" key="4">
    <source>
        <dbReference type="ARBA" id="ARBA00022603"/>
    </source>
</evidence>
<keyword evidence="9" id="KW-1185">Reference proteome</keyword>
<keyword evidence="4" id="KW-0489">Methyltransferase</keyword>
<feature type="compositionally biased region" description="Basic and acidic residues" evidence="7">
    <location>
        <begin position="140"/>
        <end position="153"/>
    </location>
</feature>
<feature type="region of interest" description="Disordered" evidence="7">
    <location>
        <begin position="133"/>
        <end position="196"/>
    </location>
</feature>
<keyword evidence="5" id="KW-0808">Transferase</keyword>
<dbReference type="GO" id="GO:0005634">
    <property type="term" value="C:nucleus"/>
    <property type="evidence" value="ECO:0007669"/>
    <property type="project" value="UniProtKB-SubCell"/>
</dbReference>
<evidence type="ECO:0000313" key="9">
    <source>
        <dbReference type="Proteomes" id="UP000677803"/>
    </source>
</evidence>
<dbReference type="PANTHER" id="PTHR13539">
    <property type="entry name" value="CALMODULIN-LYSINE N-METHYLTRANSFERASE"/>
    <property type="match status" value="1"/>
</dbReference>
<evidence type="ECO:0000313" key="8">
    <source>
        <dbReference type="EMBL" id="CAG6016612.1"/>
    </source>
</evidence>
<comment type="caution">
    <text evidence="8">The sequence shown here is derived from an EMBL/GenBank/DDBJ whole genome shotgun (WGS) entry which is preliminary data.</text>
</comment>
<evidence type="ECO:0000256" key="2">
    <source>
        <dbReference type="ARBA" id="ARBA00004496"/>
    </source>
</evidence>
<dbReference type="GO" id="GO:0005737">
    <property type="term" value="C:cytoplasm"/>
    <property type="evidence" value="ECO:0007669"/>
    <property type="project" value="UniProtKB-SubCell"/>
</dbReference>
<feature type="region of interest" description="Disordered" evidence="7">
    <location>
        <begin position="1"/>
        <end position="40"/>
    </location>
</feature>
<sequence>MESKSTGSADKTHPASPLIGNIDDDACAPHSRNLQGGTDGATDVARARWTLLRQVLRQKQADSVEIPQVSVRRFASFDLFSRKKVVAQELNDTSDDQWVEYRSVCLPEYSALLRDNLGPLRVNEVLKSFDNTGNVSQPEKWMEHKNKHADGQRVQHPSLVPLPVLERDEDKLVTSLPPQDNRTGTGPEAAQVPSLP</sequence>
<proteinExistence type="predicted"/>
<dbReference type="Gene3D" id="3.40.50.150">
    <property type="entry name" value="Vaccinia Virus protein VP39"/>
    <property type="match status" value="1"/>
</dbReference>
<dbReference type="EMBL" id="CAJRST010039999">
    <property type="protein sequence ID" value="CAG6016612.1"/>
    <property type="molecule type" value="Genomic_DNA"/>
</dbReference>
<organism evidence="8 9">
    <name type="scientific">Menidia menidia</name>
    <name type="common">Atlantic silverside</name>
    <dbReference type="NCBI Taxonomy" id="238744"/>
    <lineage>
        <taxon>Eukaryota</taxon>
        <taxon>Metazoa</taxon>
        <taxon>Chordata</taxon>
        <taxon>Craniata</taxon>
        <taxon>Vertebrata</taxon>
        <taxon>Euteleostomi</taxon>
        <taxon>Actinopterygii</taxon>
        <taxon>Neopterygii</taxon>
        <taxon>Teleostei</taxon>
        <taxon>Neoteleostei</taxon>
        <taxon>Acanthomorphata</taxon>
        <taxon>Ovalentaria</taxon>
        <taxon>Atherinomorphae</taxon>
        <taxon>Atheriniformes</taxon>
        <taxon>Atherinopsidae</taxon>
        <taxon>Menidiinae</taxon>
        <taxon>Menidia</taxon>
    </lineage>
</organism>
<dbReference type="InterPro" id="IPR025800">
    <property type="entry name" value="CaM-Lys-N-MeTrfase"/>
</dbReference>
<dbReference type="PANTHER" id="PTHR13539:SF3">
    <property type="entry name" value="CALMODULIN-LYSINE N-METHYLTRANSFERASE"/>
    <property type="match status" value="1"/>
</dbReference>
<keyword evidence="6" id="KW-0539">Nucleus</keyword>
<evidence type="ECO:0000256" key="1">
    <source>
        <dbReference type="ARBA" id="ARBA00004123"/>
    </source>
</evidence>
<dbReference type="OrthoDB" id="413520at2759"/>
<comment type="subcellular location">
    <subcellularLocation>
        <location evidence="2">Cytoplasm</location>
    </subcellularLocation>
    <subcellularLocation>
        <location evidence="1">Nucleus</location>
    </subcellularLocation>
</comment>
<dbReference type="AlphaFoldDB" id="A0A8S4BXE8"/>
<dbReference type="Proteomes" id="UP000677803">
    <property type="component" value="Unassembled WGS sequence"/>
</dbReference>
<name>A0A8S4BXE8_9TELE</name>
<evidence type="ECO:0000256" key="6">
    <source>
        <dbReference type="ARBA" id="ARBA00023242"/>
    </source>
</evidence>
<dbReference type="GO" id="GO:0032259">
    <property type="term" value="P:methylation"/>
    <property type="evidence" value="ECO:0007669"/>
    <property type="project" value="UniProtKB-KW"/>
</dbReference>